<dbReference type="HOGENOM" id="CLU_1361630_0_0_1"/>
<dbReference type="InterPro" id="IPR012677">
    <property type="entry name" value="Nucleotide-bd_a/b_plait_sf"/>
</dbReference>
<dbReference type="Proteomes" id="UP000002320">
    <property type="component" value="Unassembled WGS sequence"/>
</dbReference>
<keyword evidence="5 7" id="KW-0694">RNA-binding</keyword>
<dbReference type="InterPro" id="IPR000504">
    <property type="entry name" value="RRM_dom"/>
</dbReference>
<evidence type="ECO:0000256" key="5">
    <source>
        <dbReference type="ARBA" id="ARBA00022884"/>
    </source>
</evidence>
<dbReference type="VEuPathDB" id="VectorBase:CPIJ002560"/>
<dbReference type="PANTHER" id="PTHR24012">
    <property type="entry name" value="RNA BINDING PROTEIN"/>
    <property type="match status" value="1"/>
</dbReference>
<accession>B0W695</accession>
<protein>
    <submittedName>
        <fullName evidence="9">RNA-binding protein</fullName>
    </submittedName>
</protein>
<dbReference type="VEuPathDB" id="VectorBase:CQUJHB017673"/>
<dbReference type="eggNOG" id="KOG0123">
    <property type="taxonomic scope" value="Eukaryota"/>
</dbReference>
<evidence type="ECO:0000313" key="11">
    <source>
        <dbReference type="Proteomes" id="UP000002320"/>
    </source>
</evidence>
<reference evidence="9" key="1">
    <citation type="submission" date="2007-03" db="EMBL/GenBank/DDBJ databases">
        <title>Annotation of Culex pipiens quinquefasciatus.</title>
        <authorList>
            <consortium name="The Broad Institute Genome Sequencing Platform"/>
            <person name="Atkinson P.W."/>
            <person name="Hemingway J."/>
            <person name="Christensen B.M."/>
            <person name="Higgs S."/>
            <person name="Kodira C."/>
            <person name="Hannick L."/>
            <person name="Megy K."/>
            <person name="O'Leary S."/>
            <person name="Pearson M."/>
            <person name="Haas B.J."/>
            <person name="Mauceli E."/>
            <person name="Wortman J.R."/>
            <person name="Lee N.H."/>
            <person name="Guigo R."/>
            <person name="Stanke M."/>
            <person name="Alvarado L."/>
            <person name="Amedeo P."/>
            <person name="Antoine C.H."/>
            <person name="Arensburger P."/>
            <person name="Bidwell S.L."/>
            <person name="Crawford M."/>
            <person name="Camaro F."/>
            <person name="Devon K."/>
            <person name="Engels R."/>
            <person name="Hammond M."/>
            <person name="Howarth C."/>
            <person name="Koehrsen M."/>
            <person name="Lawson D."/>
            <person name="Montgomery P."/>
            <person name="Nene V."/>
            <person name="Nusbaum C."/>
            <person name="Puiu D."/>
            <person name="Romero-Severson J."/>
            <person name="Severson D.W."/>
            <person name="Shumway M."/>
            <person name="Sisk P."/>
            <person name="Stolte C."/>
            <person name="Zeng Q."/>
            <person name="Eisenstadt E."/>
            <person name="Fraser-Liggett C."/>
            <person name="Strausberg R."/>
            <person name="Galagan J."/>
            <person name="Birren B."/>
            <person name="Collins F.H."/>
        </authorList>
    </citation>
    <scope>NUCLEOTIDE SEQUENCE [LARGE SCALE GENOMIC DNA]</scope>
    <source>
        <strain evidence="9">JHB</strain>
    </source>
</reference>
<evidence type="ECO:0000256" key="3">
    <source>
        <dbReference type="ARBA" id="ARBA00022490"/>
    </source>
</evidence>
<evidence type="ECO:0000259" key="8">
    <source>
        <dbReference type="PROSITE" id="PS50102"/>
    </source>
</evidence>
<dbReference type="Gene3D" id="3.30.70.330">
    <property type="match status" value="1"/>
</dbReference>
<evidence type="ECO:0000256" key="1">
    <source>
        <dbReference type="ARBA" id="ARBA00004123"/>
    </source>
</evidence>
<organism>
    <name type="scientific">Culex quinquefasciatus</name>
    <name type="common">Southern house mosquito</name>
    <name type="synonym">Culex pungens</name>
    <dbReference type="NCBI Taxonomy" id="7176"/>
    <lineage>
        <taxon>Eukaryota</taxon>
        <taxon>Metazoa</taxon>
        <taxon>Ecdysozoa</taxon>
        <taxon>Arthropoda</taxon>
        <taxon>Hexapoda</taxon>
        <taxon>Insecta</taxon>
        <taxon>Pterygota</taxon>
        <taxon>Neoptera</taxon>
        <taxon>Endopterygota</taxon>
        <taxon>Diptera</taxon>
        <taxon>Nematocera</taxon>
        <taxon>Culicoidea</taxon>
        <taxon>Culicidae</taxon>
        <taxon>Culicinae</taxon>
        <taxon>Culicini</taxon>
        <taxon>Culex</taxon>
        <taxon>Culex</taxon>
    </lineage>
</organism>
<sequence length="201" mass="22637">MFNRSSRILAEPALLEYFVTGRPSLNSSLEKTATNLTNLFVKNLHEAIDDGRLREEFSRCGLVTSAKVMRLENGVSRGYGFVCFRTPYEAQRAIFLMNGRILDGKPLFVGIAQKKEERRKVLEAQFRKGKTEKELQEETRQRKLALVQAMGIGFLYPKIFAKIESVMMELGEDDLGRIASSASLTKQKITEAAKVVEAIGK</sequence>
<evidence type="ECO:0000313" key="10">
    <source>
        <dbReference type="EnsemblMetazoa" id="CPIJ002560-PA"/>
    </source>
</evidence>
<evidence type="ECO:0000313" key="9">
    <source>
        <dbReference type="EMBL" id="EDS36442.1"/>
    </source>
</evidence>
<comment type="subcellular location">
    <subcellularLocation>
        <location evidence="2">Cytoplasm</location>
    </subcellularLocation>
    <subcellularLocation>
        <location evidence="1">Nucleus</location>
    </subcellularLocation>
</comment>
<keyword evidence="6" id="KW-0539">Nucleus</keyword>
<evidence type="ECO:0000256" key="6">
    <source>
        <dbReference type="ARBA" id="ARBA00023242"/>
    </source>
</evidence>
<dbReference type="Pfam" id="PF00076">
    <property type="entry name" value="RRM_1"/>
    <property type="match status" value="1"/>
</dbReference>
<feature type="domain" description="RRM" evidence="8">
    <location>
        <begin position="37"/>
        <end position="114"/>
    </location>
</feature>
<gene>
    <name evidence="10" type="primary">6033835</name>
    <name evidence="9" type="ORF">CpipJ_CPIJ002560</name>
</gene>
<dbReference type="STRING" id="7176.B0W695"/>
<dbReference type="AlphaFoldDB" id="B0W695"/>
<keyword evidence="4" id="KW-0677">Repeat</keyword>
<dbReference type="PROSITE" id="PS50102">
    <property type="entry name" value="RRM"/>
    <property type="match status" value="1"/>
</dbReference>
<name>B0W695_CULQU</name>
<evidence type="ECO:0000256" key="7">
    <source>
        <dbReference type="PROSITE-ProRule" id="PRU00176"/>
    </source>
</evidence>
<dbReference type="EMBL" id="DS231847">
    <property type="protein sequence ID" value="EDS36442.1"/>
    <property type="molecule type" value="Genomic_DNA"/>
</dbReference>
<evidence type="ECO:0000256" key="4">
    <source>
        <dbReference type="ARBA" id="ARBA00022737"/>
    </source>
</evidence>
<dbReference type="InParanoid" id="B0W695"/>
<evidence type="ECO:0000256" key="2">
    <source>
        <dbReference type="ARBA" id="ARBA00004496"/>
    </source>
</evidence>
<dbReference type="InterPro" id="IPR035979">
    <property type="entry name" value="RBD_domain_sf"/>
</dbReference>
<dbReference type="FunFam" id="3.30.70.330:FF:000651">
    <property type="entry name" value="Poly(A) binding protein cytoplasmic 1 like"/>
    <property type="match status" value="1"/>
</dbReference>
<dbReference type="KEGG" id="cqu:CpipJ_CPIJ002560"/>
<dbReference type="GO" id="GO:0003723">
    <property type="term" value="F:RNA binding"/>
    <property type="evidence" value="ECO:0007669"/>
    <property type="project" value="UniProtKB-UniRule"/>
</dbReference>
<keyword evidence="3" id="KW-0963">Cytoplasm</keyword>
<proteinExistence type="predicted"/>
<dbReference type="GO" id="GO:0005737">
    <property type="term" value="C:cytoplasm"/>
    <property type="evidence" value="ECO:0007669"/>
    <property type="project" value="UniProtKB-SubCell"/>
</dbReference>
<dbReference type="EnsemblMetazoa" id="CPIJ002560-RA">
    <property type="protein sequence ID" value="CPIJ002560-PA"/>
    <property type="gene ID" value="CPIJ002560"/>
</dbReference>
<dbReference type="SMART" id="SM00360">
    <property type="entry name" value="RRM"/>
    <property type="match status" value="1"/>
</dbReference>
<keyword evidence="11" id="KW-1185">Reference proteome</keyword>
<dbReference type="OrthoDB" id="7763777at2759"/>
<reference evidence="10" key="2">
    <citation type="submission" date="2020-05" db="UniProtKB">
        <authorList>
            <consortium name="EnsemblMetazoa"/>
        </authorList>
    </citation>
    <scope>IDENTIFICATION</scope>
    <source>
        <strain evidence="10">JHB</strain>
    </source>
</reference>
<dbReference type="SUPFAM" id="SSF54928">
    <property type="entry name" value="RNA-binding domain, RBD"/>
    <property type="match status" value="1"/>
</dbReference>
<dbReference type="GO" id="GO:0005634">
    <property type="term" value="C:nucleus"/>
    <property type="evidence" value="ECO:0007669"/>
    <property type="project" value="UniProtKB-SubCell"/>
</dbReference>